<protein>
    <recommendedName>
        <fullName evidence="1">DUF6265 domain-containing protein</fullName>
    </recommendedName>
</protein>
<organism evidence="2 3">
    <name type="scientific">Candidatus Kutchimonas denitrificans</name>
    <dbReference type="NCBI Taxonomy" id="3056748"/>
    <lineage>
        <taxon>Bacteria</taxon>
        <taxon>Pseudomonadati</taxon>
        <taxon>Gemmatimonadota</taxon>
        <taxon>Gemmatimonadia</taxon>
        <taxon>Candidatus Palauibacterales</taxon>
        <taxon>Candidatus Palauibacteraceae</taxon>
        <taxon>Candidatus Kutchimonas</taxon>
    </lineage>
</organism>
<evidence type="ECO:0000313" key="3">
    <source>
        <dbReference type="Proteomes" id="UP000702544"/>
    </source>
</evidence>
<feature type="domain" description="DUF6265" evidence="1">
    <location>
        <begin position="4"/>
        <end position="55"/>
    </location>
</feature>
<accession>A0AAE4ZAQ5</accession>
<dbReference type="Pfam" id="PF19780">
    <property type="entry name" value="DUF6265"/>
    <property type="match status" value="1"/>
</dbReference>
<dbReference type="InterPro" id="IPR046232">
    <property type="entry name" value="DUF6265"/>
</dbReference>
<comment type="caution">
    <text evidence="2">The sequence shown here is derived from an EMBL/GenBank/DDBJ whole genome shotgun (WGS) entry which is preliminary data.</text>
</comment>
<name>A0AAE4ZAQ5_9BACT</name>
<sequence length="74" mass="8338">SALVYRADPSSQAVTEFRSTAVAEGLATFENPEHDYPRRITYRRLSSDSLVAEIDDGTGGNRREFRFRRVRCGG</sequence>
<dbReference type="Proteomes" id="UP000702544">
    <property type="component" value="Unassembled WGS sequence"/>
</dbReference>
<evidence type="ECO:0000313" key="2">
    <source>
        <dbReference type="EMBL" id="NIR73960.1"/>
    </source>
</evidence>
<evidence type="ECO:0000259" key="1">
    <source>
        <dbReference type="Pfam" id="PF19780"/>
    </source>
</evidence>
<gene>
    <name evidence="2" type="ORF">GWO12_02415</name>
</gene>
<proteinExistence type="predicted"/>
<dbReference type="EMBL" id="JAACAK010000018">
    <property type="protein sequence ID" value="NIR73960.1"/>
    <property type="molecule type" value="Genomic_DNA"/>
</dbReference>
<feature type="non-terminal residue" evidence="2">
    <location>
        <position position="1"/>
    </location>
</feature>
<dbReference type="AlphaFoldDB" id="A0AAE4ZAQ5"/>
<reference evidence="2 3" key="1">
    <citation type="submission" date="2020-01" db="EMBL/GenBank/DDBJ databases">
        <title>Genomes assembled from Gulf of Kutch pelagic sediment metagenomes.</title>
        <authorList>
            <person name="Chandrashekar M."/>
            <person name="Mahajan M.S."/>
            <person name="Dave K.J."/>
            <person name="Vatsa P."/>
            <person name="Nathani N.M."/>
        </authorList>
    </citation>
    <scope>NUCLEOTIDE SEQUENCE [LARGE SCALE GENOMIC DNA]</scope>
    <source>
        <strain evidence="2">KS3-K002</strain>
    </source>
</reference>